<organism evidence="12 13">
    <name type="scientific">Rhodofomes roseus</name>
    <dbReference type="NCBI Taxonomy" id="34475"/>
    <lineage>
        <taxon>Eukaryota</taxon>
        <taxon>Fungi</taxon>
        <taxon>Dikarya</taxon>
        <taxon>Basidiomycota</taxon>
        <taxon>Agaricomycotina</taxon>
        <taxon>Agaricomycetes</taxon>
        <taxon>Polyporales</taxon>
        <taxon>Rhodofomes</taxon>
    </lineage>
</organism>
<evidence type="ECO:0000256" key="2">
    <source>
        <dbReference type="ARBA" id="ARBA00004590"/>
    </source>
</evidence>
<accession>A0ABQ8KNT4</accession>
<keyword evidence="6" id="KW-0812">Transmembrane</keyword>
<dbReference type="RefSeq" id="XP_047781280.1">
    <property type="nucleotide sequence ID" value="XM_047925625.1"/>
</dbReference>
<protein>
    <recommendedName>
        <fullName evidence="5 11">UDP-N-acetylglucosamine transferase subunit ALG14</fullName>
    </recommendedName>
    <alternativeName>
        <fullName evidence="10 11">Asparagine-linked glycosylation protein 14</fullName>
    </alternativeName>
</protein>
<evidence type="ECO:0000256" key="1">
    <source>
        <dbReference type="ARBA" id="ARBA00004389"/>
    </source>
</evidence>
<keyword evidence="8" id="KW-1133">Transmembrane helix</keyword>
<gene>
    <name evidence="11" type="primary">ALG14</name>
    <name evidence="12" type="ORF">C8Q71DRAFT_795741</name>
</gene>
<dbReference type="PANTHER" id="PTHR12154">
    <property type="entry name" value="GLYCOSYL TRANSFERASE-RELATED"/>
    <property type="match status" value="1"/>
</dbReference>
<evidence type="ECO:0000256" key="8">
    <source>
        <dbReference type="ARBA" id="ARBA00022989"/>
    </source>
</evidence>
<evidence type="ECO:0000256" key="4">
    <source>
        <dbReference type="ARBA" id="ARBA00011335"/>
    </source>
</evidence>
<evidence type="ECO:0000313" key="13">
    <source>
        <dbReference type="Proteomes" id="UP000814176"/>
    </source>
</evidence>
<evidence type="ECO:0000256" key="3">
    <source>
        <dbReference type="ARBA" id="ARBA00009731"/>
    </source>
</evidence>
<evidence type="ECO:0000256" key="6">
    <source>
        <dbReference type="ARBA" id="ARBA00022692"/>
    </source>
</evidence>
<dbReference type="Proteomes" id="UP000814176">
    <property type="component" value="Unassembled WGS sequence"/>
</dbReference>
<evidence type="ECO:0000256" key="11">
    <source>
        <dbReference type="RuleBase" id="RU362127"/>
    </source>
</evidence>
<evidence type="ECO:0000256" key="5">
    <source>
        <dbReference type="ARBA" id="ARBA00017467"/>
    </source>
</evidence>
<dbReference type="PANTHER" id="PTHR12154:SF4">
    <property type="entry name" value="UDP-N-ACETYLGLUCOSAMINE TRANSFERASE SUBUNIT ALG14 HOMOLOG"/>
    <property type="match status" value="1"/>
</dbReference>
<proteinExistence type="inferred from homology"/>
<comment type="caution">
    <text evidence="12">The sequence shown here is derived from an EMBL/GenBank/DDBJ whole genome shotgun (WGS) entry which is preliminary data.</text>
</comment>
<keyword evidence="7 11" id="KW-0256">Endoplasmic reticulum</keyword>
<dbReference type="GeneID" id="72006357"/>
<comment type="subunit">
    <text evidence="4 11">Heterodimer with ALG13 to form a functional enzyme.</text>
</comment>
<keyword evidence="13" id="KW-1185">Reference proteome</keyword>
<evidence type="ECO:0000313" key="12">
    <source>
        <dbReference type="EMBL" id="KAH9839525.1"/>
    </source>
</evidence>
<dbReference type="Gene3D" id="3.40.50.2000">
    <property type="entry name" value="Glycogen Phosphorylase B"/>
    <property type="match status" value="1"/>
</dbReference>
<name>A0ABQ8KNT4_9APHY</name>
<comment type="subcellular location">
    <subcellularLocation>
        <location evidence="1 11">Endoplasmic reticulum membrane</location>
        <topology evidence="1 11">Single-pass membrane protein</topology>
    </subcellularLocation>
    <subcellularLocation>
        <location evidence="2">Nucleus membrane</location>
        <topology evidence="2">Single-pass membrane protein</topology>
    </subcellularLocation>
</comment>
<sequence length="256" mass="28164">MDLDLVSSCLCVCLAGILWRVSSVVLARHRKPRPTRRHSEHCHLAVFLGSGGHTSEALMLLSALDFDRYSPRTYVISEGDALSARKATALELSKAANPDNSTVRISSPISGYCGCLNRTCTASCLKGRLREPYTILTIPRARRVHQPIYTTPVTATRSLLACIYHVTLIPLVARTSFADVLVLNGPGTCFILCLAVLLNQILGIHSPRVVYVESFARVRSLSLSGKLLRPLVDRFVVQWPGLLEADRRGECLGWLV</sequence>
<comment type="function">
    <text evidence="11">Involved in protein N-glycosylation. Essential for the second step of the dolichol-linked oligosaccharide pathway. Anchors the catalytic subunit ALG13 to the ER.</text>
</comment>
<evidence type="ECO:0000256" key="9">
    <source>
        <dbReference type="ARBA" id="ARBA00023136"/>
    </source>
</evidence>
<dbReference type="InterPro" id="IPR013969">
    <property type="entry name" value="Oligosacch_biosynth_Alg14"/>
</dbReference>
<keyword evidence="9" id="KW-0472">Membrane</keyword>
<evidence type="ECO:0000256" key="10">
    <source>
        <dbReference type="ARBA" id="ARBA00032062"/>
    </source>
</evidence>
<reference evidence="12 13" key="1">
    <citation type="journal article" date="2021" name="Environ. Microbiol.">
        <title>Gene family expansions and transcriptome signatures uncover fungal adaptations to wood decay.</title>
        <authorList>
            <person name="Hage H."/>
            <person name="Miyauchi S."/>
            <person name="Viragh M."/>
            <person name="Drula E."/>
            <person name="Min B."/>
            <person name="Chaduli D."/>
            <person name="Navarro D."/>
            <person name="Favel A."/>
            <person name="Norest M."/>
            <person name="Lesage-Meessen L."/>
            <person name="Balint B."/>
            <person name="Merenyi Z."/>
            <person name="de Eugenio L."/>
            <person name="Morin E."/>
            <person name="Martinez A.T."/>
            <person name="Baldrian P."/>
            <person name="Stursova M."/>
            <person name="Martinez M.J."/>
            <person name="Novotny C."/>
            <person name="Magnuson J.K."/>
            <person name="Spatafora J.W."/>
            <person name="Maurice S."/>
            <person name="Pangilinan J."/>
            <person name="Andreopoulos W."/>
            <person name="LaButti K."/>
            <person name="Hundley H."/>
            <person name="Na H."/>
            <person name="Kuo A."/>
            <person name="Barry K."/>
            <person name="Lipzen A."/>
            <person name="Henrissat B."/>
            <person name="Riley R."/>
            <person name="Ahrendt S."/>
            <person name="Nagy L.G."/>
            <person name="Grigoriev I.V."/>
            <person name="Martin F."/>
            <person name="Rosso M.N."/>
        </authorList>
    </citation>
    <scope>NUCLEOTIDE SEQUENCE [LARGE SCALE GENOMIC DNA]</scope>
    <source>
        <strain evidence="12 13">CIRM-BRFM 1785</strain>
    </source>
</reference>
<comment type="similarity">
    <text evidence="3 11">Belongs to the ALG14 family.</text>
</comment>
<evidence type="ECO:0000256" key="7">
    <source>
        <dbReference type="ARBA" id="ARBA00022824"/>
    </source>
</evidence>
<dbReference type="EMBL" id="JADCUA010000006">
    <property type="protein sequence ID" value="KAH9839525.1"/>
    <property type="molecule type" value="Genomic_DNA"/>
</dbReference>
<dbReference type="Pfam" id="PF08660">
    <property type="entry name" value="Alg14"/>
    <property type="match status" value="2"/>
</dbReference>